<accession>A0A2T3NRE2</accession>
<evidence type="ECO:0000313" key="10">
    <source>
        <dbReference type="Proteomes" id="UP000240481"/>
    </source>
</evidence>
<gene>
    <name evidence="9" type="ORF">C9I94_24320</name>
</gene>
<feature type="domain" description="DUF306" evidence="6">
    <location>
        <begin position="387"/>
        <end position="492"/>
    </location>
</feature>
<dbReference type="Proteomes" id="UP000240481">
    <property type="component" value="Unassembled WGS sequence"/>
</dbReference>
<evidence type="ECO:0000256" key="3">
    <source>
        <dbReference type="ARBA" id="ARBA00023139"/>
    </source>
</evidence>
<dbReference type="PANTHER" id="PTHR37549">
    <property type="entry name" value="LIPOPROTEIN LPRI"/>
    <property type="match status" value="1"/>
</dbReference>
<dbReference type="InterPro" id="IPR038670">
    <property type="entry name" value="HslJ-like_sf"/>
</dbReference>
<evidence type="ECO:0000256" key="4">
    <source>
        <dbReference type="ARBA" id="ARBA00023288"/>
    </source>
</evidence>
<keyword evidence="2" id="KW-0472">Membrane</keyword>
<evidence type="ECO:0000256" key="2">
    <source>
        <dbReference type="ARBA" id="ARBA00023136"/>
    </source>
</evidence>
<evidence type="ECO:0000256" key="1">
    <source>
        <dbReference type="ARBA" id="ARBA00022729"/>
    </source>
</evidence>
<keyword evidence="1 5" id="KW-0732">Signal</keyword>
<feature type="chain" id="PRO_5015501177" description="DUF1311 domain-containing protein" evidence="5">
    <location>
        <begin position="29"/>
        <end position="503"/>
    </location>
</feature>
<evidence type="ECO:0000313" key="9">
    <source>
        <dbReference type="EMBL" id="PSW18856.1"/>
    </source>
</evidence>
<dbReference type="OrthoDB" id="5565855at2"/>
<dbReference type="Gene3D" id="2.40.128.200">
    <property type="match status" value="1"/>
</dbReference>
<name>A0A2T3NRE2_9GAMM</name>
<feature type="domain" description="Lysozyme inhibitor LprI-like N-terminal" evidence="7">
    <location>
        <begin position="37"/>
        <end position="99"/>
    </location>
</feature>
<reference evidence="9 10" key="1">
    <citation type="submission" date="2018-01" db="EMBL/GenBank/DDBJ databases">
        <title>Whole genome sequencing of Histamine producing bacteria.</title>
        <authorList>
            <person name="Butler K."/>
        </authorList>
    </citation>
    <scope>NUCLEOTIDE SEQUENCE [LARGE SCALE GENOMIC DNA]</scope>
    <source>
        <strain evidence="9 10">DSM 24669</strain>
    </source>
</reference>
<dbReference type="SUPFAM" id="SSF141488">
    <property type="entry name" value="YdhA-like"/>
    <property type="match status" value="1"/>
</dbReference>
<evidence type="ECO:0000259" key="7">
    <source>
        <dbReference type="Pfam" id="PF07007"/>
    </source>
</evidence>
<evidence type="ECO:0008006" key="11">
    <source>
        <dbReference type="Google" id="ProtNLM"/>
    </source>
</evidence>
<dbReference type="InterPro" id="IPR005184">
    <property type="entry name" value="DUF306_Meta_HslJ"/>
</dbReference>
<keyword evidence="3" id="KW-0564">Palmitate</keyword>
<sequence length="503" mass="55229">MLIYLVLGMSMKNLTYLPLILVANFAVAHDAKPSFECANASGEVEHLICNDQSLAKLDLQMNALYKTVLSSLSIDKQANFKASQRGWIKGRNDCWKSADVYQCTKNSYALQTETLAEKGGLLVNDTPTYYQCTGGVHPAVAVRFYQVDNQAKAILHYGLDNELLDVTVSASGAKYINDSASFWSHKQEATAKVGQDTLSCKLVNKKPSPMISALDLANLQQAEIIGVGEGNEPKRLWRGIWGEDWQSPSSSNADDGYYKVSLTFAGNLAAYGSVMNNQKVQAAVITDFQTSGSGRFSYLSLFDEHFDAEGYGEANNVATALIGDRVQVVDLYVEPPFIVVKSIQAGEQDPMCCGGDFVTQFWRYQNGKLEQDTSKLQRSRISLDIIAGKTWHLMQKGSLPASKTPLSASTLKFEKGQFVGSTGCNNYSSKVQSSEGKTEIKLATIGTTRKACRSDAAQQQEKRFLKALSKVDRYGFYAGQLQLFFDDAGSSKVLAFETTKEKP</sequence>
<evidence type="ECO:0000259" key="6">
    <source>
        <dbReference type="Pfam" id="PF03724"/>
    </source>
</evidence>
<keyword evidence="10" id="KW-1185">Reference proteome</keyword>
<dbReference type="Pfam" id="PF03724">
    <property type="entry name" value="META"/>
    <property type="match status" value="1"/>
</dbReference>
<organism evidence="9 10">
    <name type="scientific">Photobacterium swingsii</name>
    <dbReference type="NCBI Taxonomy" id="680026"/>
    <lineage>
        <taxon>Bacteria</taxon>
        <taxon>Pseudomonadati</taxon>
        <taxon>Pseudomonadota</taxon>
        <taxon>Gammaproteobacteria</taxon>
        <taxon>Vibrionales</taxon>
        <taxon>Vibrionaceae</taxon>
        <taxon>Photobacterium</taxon>
    </lineage>
</organism>
<comment type="caution">
    <text evidence="9">The sequence shown here is derived from an EMBL/GenBank/DDBJ whole genome shotgun (WGS) entry which is preliminary data.</text>
</comment>
<dbReference type="InterPro" id="IPR052755">
    <property type="entry name" value="Lysozyme_Inhibitor_LprI"/>
</dbReference>
<dbReference type="InterPro" id="IPR018660">
    <property type="entry name" value="MliC"/>
</dbReference>
<dbReference type="STRING" id="680026.AB733_23755"/>
<proteinExistence type="predicted"/>
<dbReference type="Pfam" id="PF07007">
    <property type="entry name" value="LprI"/>
    <property type="match status" value="1"/>
</dbReference>
<dbReference type="Gene3D" id="2.40.128.270">
    <property type="match status" value="1"/>
</dbReference>
<dbReference type="GO" id="GO:0005576">
    <property type="term" value="C:extracellular region"/>
    <property type="evidence" value="ECO:0007669"/>
    <property type="project" value="TreeGrafter"/>
</dbReference>
<evidence type="ECO:0000256" key="5">
    <source>
        <dbReference type="SAM" id="SignalP"/>
    </source>
</evidence>
<feature type="signal peptide" evidence="5">
    <location>
        <begin position="1"/>
        <end position="28"/>
    </location>
</feature>
<keyword evidence="4" id="KW-0449">Lipoprotein</keyword>
<dbReference type="Pfam" id="PF09864">
    <property type="entry name" value="MliC"/>
    <property type="match status" value="1"/>
</dbReference>
<dbReference type="InterPro" id="IPR009739">
    <property type="entry name" value="LprI-like_N"/>
</dbReference>
<dbReference type="Gene3D" id="1.20.1270.180">
    <property type="match status" value="1"/>
</dbReference>
<protein>
    <recommendedName>
        <fullName evidence="11">DUF1311 domain-containing protein</fullName>
    </recommendedName>
</protein>
<evidence type="ECO:0000259" key="8">
    <source>
        <dbReference type="Pfam" id="PF09864"/>
    </source>
</evidence>
<dbReference type="EMBL" id="PYLZ01000024">
    <property type="protein sequence ID" value="PSW18856.1"/>
    <property type="molecule type" value="Genomic_DNA"/>
</dbReference>
<dbReference type="AlphaFoldDB" id="A0A2T3NRE2"/>
<feature type="domain" description="C-type lysozyme inhibitor" evidence="8">
    <location>
        <begin position="130"/>
        <end position="193"/>
    </location>
</feature>
<dbReference type="InterPro" id="IPR036328">
    <property type="entry name" value="MliC_sf"/>
</dbReference>
<dbReference type="PANTHER" id="PTHR37549:SF1">
    <property type="entry name" value="LIPOPROTEIN LPRI"/>
    <property type="match status" value="1"/>
</dbReference>